<dbReference type="Proteomes" id="UP000256253">
    <property type="component" value="Unassembled WGS sequence"/>
</dbReference>
<evidence type="ECO:0000256" key="2">
    <source>
        <dbReference type="ARBA" id="ARBA00011322"/>
    </source>
</evidence>
<keyword evidence="6" id="KW-0269">Exonuclease</keyword>
<dbReference type="RefSeq" id="WP_170144070.1">
    <property type="nucleotide sequence ID" value="NZ_QTUA01000001.1"/>
</dbReference>
<evidence type="ECO:0000313" key="7">
    <source>
        <dbReference type="Proteomes" id="UP000256253"/>
    </source>
</evidence>
<dbReference type="PANTHER" id="PTHR32114">
    <property type="entry name" value="ABC TRANSPORTER ABCH.3"/>
    <property type="match status" value="1"/>
</dbReference>
<evidence type="ECO:0000313" key="6">
    <source>
        <dbReference type="EMBL" id="REF31227.1"/>
    </source>
</evidence>
<dbReference type="GO" id="GO:0016887">
    <property type="term" value="F:ATP hydrolysis activity"/>
    <property type="evidence" value="ECO:0007669"/>
    <property type="project" value="InterPro"/>
</dbReference>
<dbReference type="Gene3D" id="3.40.50.300">
    <property type="entry name" value="P-loop containing nucleotide triphosphate hydrolases"/>
    <property type="match status" value="2"/>
</dbReference>
<keyword evidence="7" id="KW-1185">Reference proteome</keyword>
<sequence length="1023" mass="109927">MRLHHLQIRAFGPFGGTEAIDFDALGAHGLFLMHGATGSGKTTVLDAVCFALFAAVPGARRSQTERLVSDHAQPGTSPEVRLEFTVAQRRLRITRSPKHLVTKKRGHGQTPRQAKVLLEERLAGRWTALSTRADETAEILDDLIGLGLDQFAQVVLLPQGEFAAFLRAKADDRAALLQRLFDISRFADLETWLADRRRTVRAQVTENDRAIHTSVVRAEESLVDLAPQIEQWRGLPVDALPAAVTEAAAATSTRLSEAMALTERTATALDAAVRTHEQADALLGLQRKGAAAAATWAQWEAQDDERASAEGVLAAHRRAARVMPSVRAAERAAVRHRTAGETAAPVRASLEAAGIADPDQGTRLLADGREPLSQALEADRGARLAEQQLPARNTAVETARTAVGTLATTRTRLDERLVVLTTTITTARQTSQGAADLQHRKALLDEWRGSTATLRDAERRDARAVERVTETARRYAEAEAEVIDLRTRRLAGFAGELALGLRPGAPCPVCGSAEHPRPASSAAGVGADDVAAAEQVARSAADAHRAAEREQTAARTTVVALAERQASLAEQWAALTGASLEPSNLTTLQSDLATQLDDVARARQVLAAAEQEHAALEARRLDLEQEQRRSEQAVLQATAERDSLRQALQDAVDRRAEALSRHREVCACARPSADTAADHPTDDPALAHRRHRDLEQLLERWTTVSHQVAATQQSLAEARTELDRQLEDEGFSGVEQARAALLSTAAEAELVAQLRSARDAAQQARGVLDQPDVVAAMAADPADPAGALALRREAQSADRQAREQFAGAKRAAASLERLAADVDRLLAESRADRESLPVLDRVADLTTGAGDNQLRMRLSAYVLAARLEQVTTLANHQLEVMSAGRYRLEHTDAKAKGGARSGLGLHVRDSWTGTARDTATLSGGETFMVSLALALALGEAVLHDAGGRPLETLLVDEGFGSLDDESLELVMQVLDDLRSGGRTVGIVSHVSELRSRVPAQIRVHKTEQGSRVEVHVGDASSAA</sequence>
<comment type="subunit">
    <text evidence="2">Heterodimer of SbcC and SbcD.</text>
</comment>
<dbReference type="Pfam" id="PF13558">
    <property type="entry name" value="SbcC_Walker_B"/>
    <property type="match status" value="1"/>
</dbReference>
<dbReference type="GO" id="GO:0004527">
    <property type="term" value="F:exonuclease activity"/>
    <property type="evidence" value="ECO:0007669"/>
    <property type="project" value="UniProtKB-KW"/>
</dbReference>
<name>A0A3D9UPH4_9MICO</name>
<reference evidence="6 7" key="1">
    <citation type="submission" date="2018-08" db="EMBL/GenBank/DDBJ databases">
        <title>Sequencing the genomes of 1000 actinobacteria strains.</title>
        <authorList>
            <person name="Klenk H.-P."/>
        </authorList>
    </citation>
    <scope>NUCLEOTIDE SEQUENCE [LARGE SCALE GENOMIC DNA]</scope>
    <source>
        <strain evidence="6 7">DSM 22967</strain>
    </source>
</reference>
<keyword evidence="6" id="KW-0378">Hydrolase</keyword>
<evidence type="ECO:0000256" key="4">
    <source>
        <dbReference type="SAM" id="Coils"/>
    </source>
</evidence>
<dbReference type="SUPFAM" id="SSF52540">
    <property type="entry name" value="P-loop containing nucleoside triphosphate hydrolases"/>
    <property type="match status" value="1"/>
</dbReference>
<evidence type="ECO:0000259" key="5">
    <source>
        <dbReference type="Pfam" id="PF13476"/>
    </source>
</evidence>
<protein>
    <recommendedName>
        <fullName evidence="3">Nuclease SbcCD subunit C</fullName>
    </recommendedName>
</protein>
<dbReference type="Pfam" id="PF13476">
    <property type="entry name" value="AAA_23"/>
    <property type="match status" value="1"/>
</dbReference>
<dbReference type="InterPro" id="IPR038729">
    <property type="entry name" value="Rad50/SbcC_AAA"/>
</dbReference>
<evidence type="ECO:0000256" key="3">
    <source>
        <dbReference type="ARBA" id="ARBA00013368"/>
    </source>
</evidence>
<keyword evidence="4" id="KW-0175">Coiled coil</keyword>
<dbReference type="PANTHER" id="PTHR32114:SF2">
    <property type="entry name" value="ABC TRANSPORTER ABCH.3"/>
    <property type="match status" value="1"/>
</dbReference>
<gene>
    <name evidence="6" type="ORF">DFJ65_2275</name>
</gene>
<organism evidence="6 7">
    <name type="scientific">Calidifontibacter indicus</name>
    <dbReference type="NCBI Taxonomy" id="419650"/>
    <lineage>
        <taxon>Bacteria</taxon>
        <taxon>Bacillati</taxon>
        <taxon>Actinomycetota</taxon>
        <taxon>Actinomycetes</taxon>
        <taxon>Micrococcales</taxon>
        <taxon>Dermacoccaceae</taxon>
        <taxon>Calidifontibacter</taxon>
    </lineage>
</organism>
<dbReference type="AlphaFoldDB" id="A0A3D9UPH4"/>
<comment type="similarity">
    <text evidence="1">Belongs to the SMC family. SbcC subfamily.</text>
</comment>
<keyword evidence="6" id="KW-0540">Nuclease</keyword>
<dbReference type="InterPro" id="IPR027417">
    <property type="entry name" value="P-loop_NTPase"/>
</dbReference>
<evidence type="ECO:0000256" key="1">
    <source>
        <dbReference type="ARBA" id="ARBA00006930"/>
    </source>
</evidence>
<dbReference type="EMBL" id="QTUA01000001">
    <property type="protein sequence ID" value="REF31227.1"/>
    <property type="molecule type" value="Genomic_DNA"/>
</dbReference>
<proteinExistence type="inferred from homology"/>
<feature type="coiled-coil region" evidence="4">
    <location>
        <begin position="592"/>
        <end position="661"/>
    </location>
</feature>
<accession>A0A3D9UPH4</accession>
<feature type="domain" description="Rad50/SbcC-type AAA" evidence="5">
    <location>
        <begin position="6"/>
        <end position="183"/>
    </location>
</feature>
<comment type="caution">
    <text evidence="6">The sequence shown here is derived from an EMBL/GenBank/DDBJ whole genome shotgun (WGS) entry which is preliminary data.</text>
</comment>
<dbReference type="GO" id="GO:0006302">
    <property type="term" value="P:double-strand break repair"/>
    <property type="evidence" value="ECO:0007669"/>
    <property type="project" value="InterPro"/>
</dbReference>